<keyword evidence="4" id="KW-0732">Signal</keyword>
<dbReference type="PROSITE" id="PS00022">
    <property type="entry name" value="EGF_1"/>
    <property type="match status" value="1"/>
</dbReference>
<dbReference type="GO" id="GO:0007173">
    <property type="term" value="P:epidermal growth factor receptor signaling pathway"/>
    <property type="evidence" value="ECO:0007669"/>
    <property type="project" value="InterPro"/>
</dbReference>
<dbReference type="SUPFAM" id="SSF57196">
    <property type="entry name" value="EGF/Laminin"/>
    <property type="match status" value="1"/>
</dbReference>
<feature type="region of interest" description="Disordered" evidence="2">
    <location>
        <begin position="191"/>
        <end position="213"/>
    </location>
</feature>
<dbReference type="PROSITE" id="PS50026">
    <property type="entry name" value="EGF_3"/>
    <property type="match status" value="1"/>
</dbReference>
<feature type="chain" id="PRO_5043830760" description="EGF-like domain-containing protein" evidence="4">
    <location>
        <begin position="27"/>
        <end position="238"/>
    </location>
</feature>
<dbReference type="Gene3D" id="2.10.25.10">
    <property type="entry name" value="Laminin"/>
    <property type="match status" value="1"/>
</dbReference>
<feature type="region of interest" description="Disordered" evidence="2">
    <location>
        <begin position="40"/>
        <end position="99"/>
    </location>
</feature>
<keyword evidence="1" id="KW-1015">Disulfide bond</keyword>
<feature type="domain" description="EGF-like" evidence="5">
    <location>
        <begin position="97"/>
        <end position="142"/>
    </location>
</feature>
<keyword evidence="3" id="KW-0472">Membrane</keyword>
<evidence type="ECO:0000313" key="7">
    <source>
        <dbReference type="Proteomes" id="UP001497497"/>
    </source>
</evidence>
<dbReference type="GO" id="GO:0048018">
    <property type="term" value="F:receptor ligand activity"/>
    <property type="evidence" value="ECO:0007669"/>
    <property type="project" value="InterPro"/>
</dbReference>
<gene>
    <name evidence="6" type="ORF">GSLYS_00020582001</name>
</gene>
<dbReference type="GO" id="GO:0005154">
    <property type="term" value="F:epidermal growth factor receptor binding"/>
    <property type="evidence" value="ECO:0007669"/>
    <property type="project" value="InterPro"/>
</dbReference>
<keyword evidence="7" id="KW-1185">Reference proteome</keyword>
<comment type="caution">
    <text evidence="1">Lacks conserved residue(s) required for the propagation of feature annotation.</text>
</comment>
<feature type="signal peptide" evidence="4">
    <location>
        <begin position="1"/>
        <end position="26"/>
    </location>
</feature>
<proteinExistence type="predicted"/>
<evidence type="ECO:0000313" key="6">
    <source>
        <dbReference type="EMBL" id="CAL1547257.1"/>
    </source>
</evidence>
<accession>A0AAV2IK40</accession>
<feature type="disulfide bond" evidence="1">
    <location>
        <begin position="132"/>
        <end position="141"/>
    </location>
</feature>
<organism evidence="6 7">
    <name type="scientific">Lymnaea stagnalis</name>
    <name type="common">Great pond snail</name>
    <name type="synonym">Helix stagnalis</name>
    <dbReference type="NCBI Taxonomy" id="6523"/>
    <lineage>
        <taxon>Eukaryota</taxon>
        <taxon>Metazoa</taxon>
        <taxon>Spiralia</taxon>
        <taxon>Lophotrochozoa</taxon>
        <taxon>Mollusca</taxon>
        <taxon>Gastropoda</taxon>
        <taxon>Heterobranchia</taxon>
        <taxon>Euthyneura</taxon>
        <taxon>Panpulmonata</taxon>
        <taxon>Hygrophila</taxon>
        <taxon>Lymnaeoidea</taxon>
        <taxon>Lymnaeidae</taxon>
        <taxon>Lymnaea</taxon>
    </lineage>
</organism>
<evidence type="ECO:0000256" key="2">
    <source>
        <dbReference type="SAM" id="MobiDB-lite"/>
    </source>
</evidence>
<keyword evidence="3" id="KW-0812">Transmembrane</keyword>
<dbReference type="Proteomes" id="UP001497497">
    <property type="component" value="Unassembled WGS sequence"/>
</dbReference>
<evidence type="ECO:0000259" key="5">
    <source>
        <dbReference type="PROSITE" id="PS50026"/>
    </source>
</evidence>
<dbReference type="EMBL" id="CAXITT010000932">
    <property type="protein sequence ID" value="CAL1547257.1"/>
    <property type="molecule type" value="Genomic_DNA"/>
</dbReference>
<dbReference type="InterPro" id="IPR043403">
    <property type="entry name" value="Gurken/Spitz"/>
</dbReference>
<dbReference type="InterPro" id="IPR000742">
    <property type="entry name" value="EGF"/>
</dbReference>
<dbReference type="PANTHER" id="PTHR12332:SF1">
    <property type="entry name" value="KEREN-RELATED"/>
    <property type="match status" value="1"/>
</dbReference>
<evidence type="ECO:0000256" key="4">
    <source>
        <dbReference type="SAM" id="SignalP"/>
    </source>
</evidence>
<protein>
    <recommendedName>
        <fullName evidence="5">EGF-like domain-containing protein</fullName>
    </recommendedName>
</protein>
<dbReference type="AlphaFoldDB" id="A0AAV2IK40"/>
<evidence type="ECO:0000256" key="3">
    <source>
        <dbReference type="SAM" id="Phobius"/>
    </source>
</evidence>
<comment type="caution">
    <text evidence="6">The sequence shown here is derived from an EMBL/GenBank/DDBJ whole genome shotgun (WGS) entry which is preliminary data.</text>
</comment>
<feature type="compositionally biased region" description="Low complexity" evidence="2">
    <location>
        <begin position="80"/>
        <end position="94"/>
    </location>
</feature>
<keyword evidence="3" id="KW-1133">Transmembrane helix</keyword>
<keyword evidence="1" id="KW-0245">EGF-like domain</keyword>
<feature type="transmembrane region" description="Helical" evidence="3">
    <location>
        <begin position="161"/>
        <end position="183"/>
    </location>
</feature>
<name>A0AAV2IK40_LYMST</name>
<sequence>MNVPGTFHAILIGFCLVLVAPPGIFPAKDPTDKDAEYVDNNAVSSSKSNTKSTTPCPRWKSSNGCGRTPARTKPPPTTPNPNDKTTLPPTTRRPGGFKQPCNSIEENRAACLNEGKCFTLELMGERSAHCHCPEMYKGHRCEVIDSDIYGKVFSADKVEKAGIAAGVVAIIIIITVIIVYLVIKKRKKRRKRSAENGDANGHAGKLLANDPDNKGVNYNDIEMGEWKKKCLSRPSTEI</sequence>
<evidence type="ECO:0000256" key="1">
    <source>
        <dbReference type="PROSITE-ProRule" id="PRU00076"/>
    </source>
</evidence>
<reference evidence="6 7" key="1">
    <citation type="submission" date="2024-04" db="EMBL/GenBank/DDBJ databases">
        <authorList>
            <consortium name="Genoscope - CEA"/>
            <person name="William W."/>
        </authorList>
    </citation>
    <scope>NUCLEOTIDE SEQUENCE [LARGE SCALE GENOMIC DNA]</scope>
</reference>
<dbReference type="PANTHER" id="PTHR12332">
    <property type="entry name" value="KEREN-RELATED"/>
    <property type="match status" value="1"/>
</dbReference>
<feature type="compositionally biased region" description="Low complexity" evidence="2">
    <location>
        <begin position="44"/>
        <end position="54"/>
    </location>
</feature>